<proteinExistence type="predicted"/>
<accession>A0AAD1RD66</accession>
<dbReference type="EMBL" id="OW240913">
    <property type="protein sequence ID" value="CAH2249289.1"/>
    <property type="molecule type" value="Genomic_DNA"/>
</dbReference>
<gene>
    <name evidence="1" type="ORF">PECUL_23A013690</name>
</gene>
<dbReference type="AlphaFoldDB" id="A0AAD1RD66"/>
<evidence type="ECO:0000313" key="2">
    <source>
        <dbReference type="Proteomes" id="UP001295444"/>
    </source>
</evidence>
<name>A0AAD1RD66_PELCU</name>
<sequence>MMRSPRTAHTRGLHDTHSVRVTSHITSSLIPGFSPFPGSRAVPPPLSTPRARAPFNLTARDTGARFARDVTTSLKAHATCPFHRYPIVITSNRWRGGGSPESITSWQCVRAVPEKILLRALSVTPLIQLSS</sequence>
<dbReference type="Proteomes" id="UP001295444">
    <property type="component" value="Chromosome 02"/>
</dbReference>
<organism evidence="1 2">
    <name type="scientific">Pelobates cultripes</name>
    <name type="common">Western spadefoot toad</name>
    <dbReference type="NCBI Taxonomy" id="61616"/>
    <lineage>
        <taxon>Eukaryota</taxon>
        <taxon>Metazoa</taxon>
        <taxon>Chordata</taxon>
        <taxon>Craniata</taxon>
        <taxon>Vertebrata</taxon>
        <taxon>Euteleostomi</taxon>
        <taxon>Amphibia</taxon>
        <taxon>Batrachia</taxon>
        <taxon>Anura</taxon>
        <taxon>Pelobatoidea</taxon>
        <taxon>Pelobatidae</taxon>
        <taxon>Pelobates</taxon>
    </lineage>
</organism>
<evidence type="ECO:0000313" key="1">
    <source>
        <dbReference type="EMBL" id="CAH2249289.1"/>
    </source>
</evidence>
<keyword evidence="2" id="KW-1185">Reference proteome</keyword>
<reference evidence="1" key="1">
    <citation type="submission" date="2022-03" db="EMBL/GenBank/DDBJ databases">
        <authorList>
            <person name="Alioto T."/>
            <person name="Alioto T."/>
            <person name="Gomez Garrido J."/>
        </authorList>
    </citation>
    <scope>NUCLEOTIDE SEQUENCE</scope>
</reference>
<protein>
    <submittedName>
        <fullName evidence="1">Uncharacterized protein</fullName>
    </submittedName>
</protein>